<reference evidence="2 3" key="1">
    <citation type="submission" date="2016-04" db="EMBL/GenBank/DDBJ databases">
        <authorList>
            <person name="Evans L.H."/>
            <person name="Alamgir A."/>
            <person name="Owens N."/>
            <person name="Weber N.D."/>
            <person name="Virtaneva K."/>
            <person name="Barbian K."/>
            <person name="Babar A."/>
            <person name="Rosenke K."/>
        </authorList>
    </citation>
    <scope>NUCLEOTIDE SEQUENCE [LARGE SCALE GENOMIC DNA]</scope>
    <source>
        <strain evidence="2">NIES-2108</strain>
    </source>
</reference>
<name>A0A367QZS4_NOSPU</name>
<evidence type="ECO:0000256" key="1">
    <source>
        <dbReference type="SAM" id="Phobius"/>
    </source>
</evidence>
<keyword evidence="1" id="KW-0812">Transmembrane</keyword>
<organism evidence="2 3">
    <name type="scientific">Nostoc punctiforme NIES-2108</name>
    <dbReference type="NCBI Taxonomy" id="1356359"/>
    <lineage>
        <taxon>Bacteria</taxon>
        <taxon>Bacillati</taxon>
        <taxon>Cyanobacteriota</taxon>
        <taxon>Cyanophyceae</taxon>
        <taxon>Nostocales</taxon>
        <taxon>Nostocaceae</taxon>
        <taxon>Nostoc</taxon>
    </lineage>
</organism>
<proteinExistence type="predicted"/>
<accession>A0A367QZS4</accession>
<dbReference type="PROSITE" id="PS51257">
    <property type="entry name" value="PROKAR_LIPOPROTEIN"/>
    <property type="match status" value="1"/>
</dbReference>
<comment type="caution">
    <text evidence="2">The sequence shown here is derived from an EMBL/GenBank/DDBJ whole genome shotgun (WGS) entry which is preliminary data.</text>
</comment>
<keyword evidence="1" id="KW-0472">Membrane</keyword>
<evidence type="ECO:0000313" key="3">
    <source>
        <dbReference type="Proteomes" id="UP000252085"/>
    </source>
</evidence>
<evidence type="ECO:0000313" key="2">
    <source>
        <dbReference type="EMBL" id="RCJ29191.1"/>
    </source>
</evidence>
<dbReference type="EMBL" id="LXQE01000200">
    <property type="protein sequence ID" value="RCJ29191.1"/>
    <property type="molecule type" value="Genomic_DNA"/>
</dbReference>
<dbReference type="Proteomes" id="UP000252085">
    <property type="component" value="Unassembled WGS sequence"/>
</dbReference>
<gene>
    <name evidence="2" type="ORF">A6769_35950</name>
</gene>
<keyword evidence="1" id="KW-1133">Transmembrane helix</keyword>
<dbReference type="AlphaFoldDB" id="A0A367QZS4"/>
<feature type="transmembrane region" description="Helical" evidence="1">
    <location>
        <begin position="12"/>
        <end position="32"/>
    </location>
</feature>
<sequence length="60" mass="6943">MNFDLKNISKKQWVALGAAIALLVMFMGCEYLKRQPADDAARQLEGVLKKDKEIEQQYKR</sequence>
<protein>
    <submittedName>
        <fullName evidence="2">Uncharacterized protein</fullName>
    </submittedName>
</protein>